<gene>
    <name evidence="2" type="ORF">ElyMa_002055500</name>
</gene>
<evidence type="ECO:0000256" key="1">
    <source>
        <dbReference type="SAM" id="MobiDB-lite"/>
    </source>
</evidence>
<accession>A0AAV4F8H0</accession>
<sequence length="125" mass="14034">MYGVLFAHLSRNLTGHAWVTIINSFDKRSQEGHRGLSDYGGNSKGKPLPQSELTPTARYPDHELPKQHIPGMICDVPRAKNTPRNPGIPEPEMFALLCASYEWDEPDTPASRQTQTIHRTEQGLQ</sequence>
<dbReference type="AlphaFoldDB" id="A0AAV4F8H0"/>
<feature type="region of interest" description="Disordered" evidence="1">
    <location>
        <begin position="29"/>
        <end position="88"/>
    </location>
</feature>
<organism evidence="2 3">
    <name type="scientific">Elysia marginata</name>
    <dbReference type="NCBI Taxonomy" id="1093978"/>
    <lineage>
        <taxon>Eukaryota</taxon>
        <taxon>Metazoa</taxon>
        <taxon>Spiralia</taxon>
        <taxon>Lophotrochozoa</taxon>
        <taxon>Mollusca</taxon>
        <taxon>Gastropoda</taxon>
        <taxon>Heterobranchia</taxon>
        <taxon>Euthyneura</taxon>
        <taxon>Panpulmonata</taxon>
        <taxon>Sacoglossa</taxon>
        <taxon>Placobranchoidea</taxon>
        <taxon>Plakobranchidae</taxon>
        <taxon>Elysia</taxon>
    </lineage>
</organism>
<proteinExistence type="predicted"/>
<feature type="region of interest" description="Disordered" evidence="1">
    <location>
        <begin position="105"/>
        <end position="125"/>
    </location>
</feature>
<keyword evidence="3" id="KW-1185">Reference proteome</keyword>
<dbReference type="Proteomes" id="UP000762676">
    <property type="component" value="Unassembled WGS sequence"/>
</dbReference>
<name>A0AAV4F8H0_9GAST</name>
<evidence type="ECO:0000313" key="2">
    <source>
        <dbReference type="EMBL" id="GFR69658.1"/>
    </source>
</evidence>
<protein>
    <submittedName>
        <fullName evidence="2">Uncharacterized protein</fullName>
    </submittedName>
</protein>
<evidence type="ECO:0000313" key="3">
    <source>
        <dbReference type="Proteomes" id="UP000762676"/>
    </source>
</evidence>
<dbReference type="EMBL" id="BMAT01004166">
    <property type="protein sequence ID" value="GFR69658.1"/>
    <property type="molecule type" value="Genomic_DNA"/>
</dbReference>
<reference evidence="2 3" key="1">
    <citation type="journal article" date="2021" name="Elife">
        <title>Chloroplast acquisition without the gene transfer in kleptoplastic sea slugs, Plakobranchus ocellatus.</title>
        <authorList>
            <person name="Maeda T."/>
            <person name="Takahashi S."/>
            <person name="Yoshida T."/>
            <person name="Shimamura S."/>
            <person name="Takaki Y."/>
            <person name="Nagai Y."/>
            <person name="Toyoda A."/>
            <person name="Suzuki Y."/>
            <person name="Arimoto A."/>
            <person name="Ishii H."/>
            <person name="Satoh N."/>
            <person name="Nishiyama T."/>
            <person name="Hasebe M."/>
            <person name="Maruyama T."/>
            <person name="Minagawa J."/>
            <person name="Obokata J."/>
            <person name="Shigenobu S."/>
        </authorList>
    </citation>
    <scope>NUCLEOTIDE SEQUENCE [LARGE SCALE GENOMIC DNA]</scope>
</reference>
<comment type="caution">
    <text evidence="2">The sequence shown here is derived from an EMBL/GenBank/DDBJ whole genome shotgun (WGS) entry which is preliminary data.</text>
</comment>